<protein>
    <submittedName>
        <fullName evidence="1">Uncharacterized protein</fullName>
    </submittedName>
</protein>
<gene>
    <name evidence="1" type="ORF">C8E89_10928</name>
</gene>
<dbReference type="OrthoDB" id="4628712at2"/>
<keyword evidence="2" id="KW-1185">Reference proteome</keyword>
<accession>A0A318HFG4</accession>
<dbReference type="RefSeq" id="WP_110316807.1">
    <property type="nucleotide sequence ID" value="NZ_QJJU01000009.1"/>
</dbReference>
<organism evidence="1 2">
    <name type="scientific">Mycolicibacterium moriokaense</name>
    <dbReference type="NCBI Taxonomy" id="39691"/>
    <lineage>
        <taxon>Bacteria</taxon>
        <taxon>Bacillati</taxon>
        <taxon>Actinomycetota</taxon>
        <taxon>Actinomycetes</taxon>
        <taxon>Mycobacteriales</taxon>
        <taxon>Mycobacteriaceae</taxon>
        <taxon>Mycolicibacterium</taxon>
    </lineage>
</organism>
<dbReference type="Proteomes" id="UP000247781">
    <property type="component" value="Unassembled WGS sequence"/>
</dbReference>
<dbReference type="EMBL" id="QJJU01000009">
    <property type="protein sequence ID" value="PXX08012.1"/>
    <property type="molecule type" value="Genomic_DNA"/>
</dbReference>
<evidence type="ECO:0000313" key="2">
    <source>
        <dbReference type="Proteomes" id="UP000247781"/>
    </source>
</evidence>
<proteinExistence type="predicted"/>
<reference evidence="1 2" key="2">
    <citation type="submission" date="2018-06" db="EMBL/GenBank/DDBJ databases">
        <title>Sequencing of bacterial isolates from soil warming experiment in Harvard Forest, Massachusetts, USA.</title>
        <authorList>
            <person name="Deangelis K.PhD."/>
        </authorList>
    </citation>
    <scope>NUCLEOTIDE SEQUENCE [LARGE SCALE GENOMIC DNA]</scope>
    <source>
        <strain evidence="1 2">GAS496</strain>
    </source>
</reference>
<dbReference type="AlphaFoldDB" id="A0A318HFG4"/>
<evidence type="ECO:0000313" key="1">
    <source>
        <dbReference type="EMBL" id="PXX08012.1"/>
    </source>
</evidence>
<sequence length="355" mass="35364">MQIRTCLHAGVTATAIAVVGIVGMAAVPLAPVTQSQPPPTVAQNVRLTAATVPPGGLLTSFLGNQLIYCSLICPLLVQTAVTPVVTSLAAPGTFLTALQSGDLLKAIGVAAASVTGPTNAAAEAAIVTDGSIPAKRALNAFEVGVVGLLNIVPAGAGGPAGILAAIETFRQDTFTALNLPIMPNPAPTVVPHGVVQVAVVGALNVVGAVIFPAFNHILSGAFETPDAVAQELAATGNPALAVAAGVNTAAGEVAAAVTDIADSVVTAVNSIRVAGGQSQLANLGTKPQNFATTTTTAAARSKVGPPRTLVTTTTKHANAELGTSHPLRDVASSLRHAVRSVLKKAAERPHRTAPN</sequence>
<name>A0A318HFG4_9MYCO</name>
<reference evidence="2" key="1">
    <citation type="submission" date="2018-05" db="EMBL/GenBank/DDBJ databases">
        <authorList>
            <person name="Deangelis K."/>
            <person name="Huntemann M."/>
            <person name="Clum A."/>
            <person name="Pillay M."/>
            <person name="Palaniappan K."/>
            <person name="Varghese N."/>
            <person name="Mikhailova N."/>
            <person name="Stamatis D."/>
            <person name="Reddy T."/>
            <person name="Daum C."/>
            <person name="Shapiro N."/>
            <person name="Ivanova N."/>
            <person name="Kyrpides N."/>
            <person name="Woyke T."/>
        </authorList>
    </citation>
    <scope>NUCLEOTIDE SEQUENCE [LARGE SCALE GENOMIC DNA]</scope>
    <source>
        <strain evidence="2">GAS496</strain>
    </source>
</reference>
<comment type="caution">
    <text evidence="1">The sequence shown here is derived from an EMBL/GenBank/DDBJ whole genome shotgun (WGS) entry which is preliminary data.</text>
</comment>